<gene>
    <name evidence="2" type="ORF">DFH08DRAFT_521553</name>
</gene>
<evidence type="ECO:0000313" key="3">
    <source>
        <dbReference type="Proteomes" id="UP001218218"/>
    </source>
</evidence>
<evidence type="ECO:0000313" key="2">
    <source>
        <dbReference type="EMBL" id="KAJ7304782.1"/>
    </source>
</evidence>
<dbReference type="AlphaFoldDB" id="A0AAD7E9J2"/>
<evidence type="ECO:0000256" key="1">
    <source>
        <dbReference type="SAM" id="Phobius"/>
    </source>
</evidence>
<feature type="transmembrane region" description="Helical" evidence="1">
    <location>
        <begin position="33"/>
        <end position="55"/>
    </location>
</feature>
<protein>
    <submittedName>
        <fullName evidence="2">Uncharacterized protein</fullName>
    </submittedName>
</protein>
<name>A0AAD7E9J2_9AGAR</name>
<reference evidence="2" key="1">
    <citation type="submission" date="2023-03" db="EMBL/GenBank/DDBJ databases">
        <title>Massive genome expansion in bonnet fungi (Mycena s.s.) driven by repeated elements and novel gene families across ecological guilds.</title>
        <authorList>
            <consortium name="Lawrence Berkeley National Laboratory"/>
            <person name="Harder C.B."/>
            <person name="Miyauchi S."/>
            <person name="Viragh M."/>
            <person name="Kuo A."/>
            <person name="Thoen E."/>
            <person name="Andreopoulos B."/>
            <person name="Lu D."/>
            <person name="Skrede I."/>
            <person name="Drula E."/>
            <person name="Henrissat B."/>
            <person name="Morin E."/>
            <person name="Kohler A."/>
            <person name="Barry K."/>
            <person name="LaButti K."/>
            <person name="Morin E."/>
            <person name="Salamov A."/>
            <person name="Lipzen A."/>
            <person name="Mereny Z."/>
            <person name="Hegedus B."/>
            <person name="Baldrian P."/>
            <person name="Stursova M."/>
            <person name="Weitz H."/>
            <person name="Taylor A."/>
            <person name="Grigoriev I.V."/>
            <person name="Nagy L.G."/>
            <person name="Martin F."/>
            <person name="Kauserud H."/>
        </authorList>
    </citation>
    <scope>NUCLEOTIDE SEQUENCE</scope>
    <source>
        <strain evidence="2">CBHHK002</strain>
    </source>
</reference>
<keyword evidence="3" id="KW-1185">Reference proteome</keyword>
<dbReference type="EMBL" id="JARIHO010000099">
    <property type="protein sequence ID" value="KAJ7304782.1"/>
    <property type="molecule type" value="Genomic_DNA"/>
</dbReference>
<keyword evidence="1" id="KW-1133">Transmembrane helix</keyword>
<organism evidence="2 3">
    <name type="scientific">Mycena albidolilacea</name>
    <dbReference type="NCBI Taxonomy" id="1033008"/>
    <lineage>
        <taxon>Eukaryota</taxon>
        <taxon>Fungi</taxon>
        <taxon>Dikarya</taxon>
        <taxon>Basidiomycota</taxon>
        <taxon>Agaricomycotina</taxon>
        <taxon>Agaricomycetes</taxon>
        <taxon>Agaricomycetidae</taxon>
        <taxon>Agaricales</taxon>
        <taxon>Marasmiineae</taxon>
        <taxon>Mycenaceae</taxon>
        <taxon>Mycena</taxon>
    </lineage>
</organism>
<keyword evidence="1" id="KW-0472">Membrane</keyword>
<comment type="caution">
    <text evidence="2">The sequence shown here is derived from an EMBL/GenBank/DDBJ whole genome shotgun (WGS) entry which is preliminary data.</text>
</comment>
<keyword evidence="1" id="KW-0812">Transmembrane</keyword>
<proteinExistence type="predicted"/>
<sequence length="217" mass="22753">MLALRADFASTSFASLVFPTADSAQPSNAKADLAKTVIEWLFVVIAVILIACLFLRKMFGTRASDSSLHLPDTLNTRASSAFGLPPTVDTPAYLCTYVATYPIAHPLPVHGGHSRPSHFRYARTPLRATTGRDIDPAGRRAHEDVDSELGLGDKDVLPAYDGRDRPPKYAVAAAAARRPTMPIAGAASAVGVAGPSEADPLQGLATSLVSSSGDNAV</sequence>
<accession>A0AAD7E9J2</accession>
<dbReference type="Proteomes" id="UP001218218">
    <property type="component" value="Unassembled WGS sequence"/>
</dbReference>